<feature type="region of interest" description="Disordered" evidence="1">
    <location>
        <begin position="65"/>
        <end position="273"/>
    </location>
</feature>
<accession>I3STF8</accession>
<dbReference type="AlphaFoldDB" id="I3STF8"/>
<sequence>MENQHDAKDLVKGIGSPENKMDHVVEDNILCDTPTSNLPISDLNKIEPVYAAGGDMVDTVVVGNSKETAVEPEKNSSELSRDQQTETVLQDFKLSPKASPGSHVTISESQETPSSQVSVKSKGSKTDKSGSSNRRRKLSVGNKSPANANHDSGSRGSREPLPKDQQNGKRRSSLGSVKPDHVDQEPRDNSSNNNSVPRFMLATESAKAKISANYSPRSSPDVHEQDIHVKKRHSLPGATGKQGSPRVQHSPAEAQQGTKGNGIHNLHERKWLR</sequence>
<feature type="compositionally biased region" description="Polar residues" evidence="1">
    <location>
        <begin position="241"/>
        <end position="258"/>
    </location>
</feature>
<evidence type="ECO:0000256" key="1">
    <source>
        <dbReference type="SAM" id="MobiDB-lite"/>
    </source>
</evidence>
<feature type="compositionally biased region" description="Polar residues" evidence="1">
    <location>
        <begin position="102"/>
        <end position="113"/>
    </location>
</feature>
<evidence type="ECO:0000313" key="3">
    <source>
        <dbReference type="EMBL" id="AFK43550.1"/>
    </source>
</evidence>
<feature type="domain" description="DUF4005" evidence="2">
    <location>
        <begin position="185"/>
        <end position="244"/>
    </location>
</feature>
<dbReference type="EMBL" id="BT143756">
    <property type="protein sequence ID" value="AFK43550.1"/>
    <property type="molecule type" value="mRNA"/>
</dbReference>
<dbReference type="Pfam" id="PF13178">
    <property type="entry name" value="DUF4005"/>
    <property type="match status" value="1"/>
</dbReference>
<feature type="compositionally biased region" description="Basic and acidic residues" evidence="1">
    <location>
        <begin position="152"/>
        <end position="162"/>
    </location>
</feature>
<evidence type="ECO:0000259" key="2">
    <source>
        <dbReference type="Pfam" id="PF13178"/>
    </source>
</evidence>
<proteinExistence type="evidence at transcript level"/>
<feature type="compositionally biased region" description="Basic and acidic residues" evidence="1">
    <location>
        <begin position="68"/>
        <end position="84"/>
    </location>
</feature>
<protein>
    <recommendedName>
        <fullName evidence="2">DUF4005 domain-containing protein</fullName>
    </recommendedName>
</protein>
<dbReference type="InterPro" id="IPR025064">
    <property type="entry name" value="DUF4005"/>
</dbReference>
<feature type="compositionally biased region" description="Polar residues" evidence="1">
    <location>
        <begin position="141"/>
        <end position="151"/>
    </location>
</feature>
<organism evidence="3">
    <name type="scientific">Lotus japonicus</name>
    <name type="common">Lotus corniculatus var. japonicus</name>
    <dbReference type="NCBI Taxonomy" id="34305"/>
    <lineage>
        <taxon>Eukaryota</taxon>
        <taxon>Viridiplantae</taxon>
        <taxon>Streptophyta</taxon>
        <taxon>Embryophyta</taxon>
        <taxon>Tracheophyta</taxon>
        <taxon>Spermatophyta</taxon>
        <taxon>Magnoliopsida</taxon>
        <taxon>eudicotyledons</taxon>
        <taxon>Gunneridae</taxon>
        <taxon>Pentapetalae</taxon>
        <taxon>rosids</taxon>
        <taxon>fabids</taxon>
        <taxon>Fabales</taxon>
        <taxon>Fabaceae</taxon>
        <taxon>Papilionoideae</taxon>
        <taxon>50 kb inversion clade</taxon>
        <taxon>NPAAA clade</taxon>
        <taxon>Hologalegina</taxon>
        <taxon>robinioid clade</taxon>
        <taxon>Loteae</taxon>
        <taxon>Lotus</taxon>
    </lineage>
</organism>
<feature type="compositionally biased region" description="Basic and acidic residues" evidence="1">
    <location>
        <begin position="178"/>
        <end position="188"/>
    </location>
</feature>
<reference evidence="3" key="1">
    <citation type="submission" date="2012-05" db="EMBL/GenBank/DDBJ databases">
        <authorList>
            <person name="Krishnakumar V."/>
            <person name="Cheung F."/>
            <person name="Xiao Y."/>
            <person name="Chan A."/>
            <person name="Moskal W.A."/>
            <person name="Town C.D."/>
        </authorList>
    </citation>
    <scope>NUCLEOTIDE SEQUENCE</scope>
</reference>
<name>I3STF8_LOTJA</name>